<name>A0A4Y2G1N2_ARAVE</name>
<gene>
    <name evidence="1" type="ORF">AVEN_150304_1</name>
</gene>
<dbReference type="Proteomes" id="UP000499080">
    <property type="component" value="Unassembled WGS sequence"/>
</dbReference>
<evidence type="ECO:0000313" key="1">
    <source>
        <dbReference type="EMBL" id="GBM47630.1"/>
    </source>
</evidence>
<protein>
    <submittedName>
        <fullName evidence="1">Uncharacterized protein</fullName>
    </submittedName>
</protein>
<feature type="non-terminal residue" evidence="1">
    <location>
        <position position="1"/>
    </location>
</feature>
<comment type="caution">
    <text evidence="1">The sequence shown here is derived from an EMBL/GenBank/DDBJ whole genome shotgun (WGS) entry which is preliminary data.</text>
</comment>
<dbReference type="AlphaFoldDB" id="A0A4Y2G1N2"/>
<organism evidence="1 2">
    <name type="scientific">Araneus ventricosus</name>
    <name type="common">Orbweaver spider</name>
    <name type="synonym">Epeira ventricosa</name>
    <dbReference type="NCBI Taxonomy" id="182803"/>
    <lineage>
        <taxon>Eukaryota</taxon>
        <taxon>Metazoa</taxon>
        <taxon>Ecdysozoa</taxon>
        <taxon>Arthropoda</taxon>
        <taxon>Chelicerata</taxon>
        <taxon>Arachnida</taxon>
        <taxon>Araneae</taxon>
        <taxon>Araneomorphae</taxon>
        <taxon>Entelegynae</taxon>
        <taxon>Araneoidea</taxon>
        <taxon>Araneidae</taxon>
        <taxon>Araneus</taxon>
    </lineage>
</organism>
<reference evidence="1 2" key="1">
    <citation type="journal article" date="2019" name="Sci. Rep.">
        <title>Orb-weaving spider Araneus ventricosus genome elucidates the spidroin gene catalogue.</title>
        <authorList>
            <person name="Kono N."/>
            <person name="Nakamura H."/>
            <person name="Ohtoshi R."/>
            <person name="Moran D.A.P."/>
            <person name="Shinohara A."/>
            <person name="Yoshida Y."/>
            <person name="Fujiwara M."/>
            <person name="Mori M."/>
            <person name="Tomita M."/>
            <person name="Arakawa K."/>
        </authorList>
    </citation>
    <scope>NUCLEOTIDE SEQUENCE [LARGE SCALE GENOMIC DNA]</scope>
</reference>
<dbReference type="EMBL" id="BGPR01098031">
    <property type="protein sequence ID" value="GBM47630.1"/>
    <property type="molecule type" value="Genomic_DNA"/>
</dbReference>
<evidence type="ECO:0000313" key="2">
    <source>
        <dbReference type="Proteomes" id="UP000499080"/>
    </source>
</evidence>
<accession>A0A4Y2G1N2</accession>
<proteinExistence type="predicted"/>
<sequence length="94" mass="10249">GECPAIELLSSTLPGKLKAREAGKDLTLMNLIIPQVFCLGQGWPACTTTILVPKFGRLPHMPRHCENTLQWHSEVPVNSTTTAIFSCQTGGMQE</sequence>
<keyword evidence="2" id="KW-1185">Reference proteome</keyword>